<accession>A0A0K1PUW6</accession>
<dbReference type="InterPro" id="IPR051156">
    <property type="entry name" value="Mito/Outer_Membr_Metalloprot"/>
</dbReference>
<dbReference type="PATRIC" id="fig|1391654.3.peg.3634"/>
<keyword evidence="4 6" id="KW-0862">Zinc</keyword>
<proteinExistence type="inferred from homology"/>
<dbReference type="STRING" id="1391654.AKJ09_03588"/>
<evidence type="ECO:0000256" key="3">
    <source>
        <dbReference type="ARBA" id="ARBA00022801"/>
    </source>
</evidence>
<evidence type="ECO:0000256" key="1">
    <source>
        <dbReference type="ARBA" id="ARBA00022670"/>
    </source>
</evidence>
<dbReference type="KEGG" id="llu:AKJ09_03588"/>
<dbReference type="PANTHER" id="PTHR22726">
    <property type="entry name" value="METALLOENDOPEPTIDASE OMA1"/>
    <property type="match status" value="1"/>
</dbReference>
<evidence type="ECO:0000256" key="5">
    <source>
        <dbReference type="ARBA" id="ARBA00023049"/>
    </source>
</evidence>
<evidence type="ECO:0000313" key="9">
    <source>
        <dbReference type="Proteomes" id="UP000064967"/>
    </source>
</evidence>
<dbReference type="CDD" id="cd07331">
    <property type="entry name" value="M48C_Oma1_like"/>
    <property type="match status" value="1"/>
</dbReference>
<sequence length="284" mass="29386">MNSVLALALGPRVAPLGTHEIPAARAAALVLATAACAHSPLGTPQLNLVSDADMNALGEQAFAEAKAETPETKDAAVTAYVRCVAAAIADEVAPGQKWDVRVFESPQVNAFALPGGRIGVYTGLLKVAEDQDQLATVLAHEVAHVTANHSKARVSAALASQAGVQLTSALLGGSGAANQQLLGLLGAGVQYGVLMPYGRGQETEADLIGLDSMAKAGFDPRASVKLWENMSKASGGKEPPTFLSTHPSNEGRIDDLNARMPQALKLYEQAQAAGRRPNCPQPGR</sequence>
<organism evidence="8 9">
    <name type="scientific">Labilithrix luteola</name>
    <dbReference type="NCBI Taxonomy" id="1391654"/>
    <lineage>
        <taxon>Bacteria</taxon>
        <taxon>Pseudomonadati</taxon>
        <taxon>Myxococcota</taxon>
        <taxon>Polyangia</taxon>
        <taxon>Polyangiales</taxon>
        <taxon>Labilitrichaceae</taxon>
        <taxon>Labilithrix</taxon>
    </lineage>
</organism>
<dbReference type="AlphaFoldDB" id="A0A0K1PUW6"/>
<comment type="cofactor">
    <cofactor evidence="6">
        <name>Zn(2+)</name>
        <dbReference type="ChEBI" id="CHEBI:29105"/>
    </cofactor>
    <text evidence="6">Binds 1 zinc ion per subunit.</text>
</comment>
<feature type="domain" description="Peptidase M48" evidence="7">
    <location>
        <begin position="80"/>
        <end position="259"/>
    </location>
</feature>
<gene>
    <name evidence="8" type="ORF">AKJ09_03588</name>
</gene>
<dbReference type="GO" id="GO:0004222">
    <property type="term" value="F:metalloendopeptidase activity"/>
    <property type="evidence" value="ECO:0007669"/>
    <property type="project" value="InterPro"/>
</dbReference>
<dbReference type="Proteomes" id="UP000064967">
    <property type="component" value="Chromosome"/>
</dbReference>
<comment type="similarity">
    <text evidence="6">Belongs to the peptidase M48 family.</text>
</comment>
<dbReference type="GO" id="GO:0051603">
    <property type="term" value="P:proteolysis involved in protein catabolic process"/>
    <property type="evidence" value="ECO:0007669"/>
    <property type="project" value="TreeGrafter"/>
</dbReference>
<dbReference type="InterPro" id="IPR001915">
    <property type="entry name" value="Peptidase_M48"/>
</dbReference>
<evidence type="ECO:0000256" key="4">
    <source>
        <dbReference type="ARBA" id="ARBA00022833"/>
    </source>
</evidence>
<keyword evidence="3 6" id="KW-0378">Hydrolase</keyword>
<keyword evidence="5 6" id="KW-0482">Metalloprotease</keyword>
<keyword evidence="2" id="KW-0479">Metal-binding</keyword>
<name>A0A0K1PUW6_9BACT</name>
<dbReference type="EMBL" id="CP012333">
    <property type="protein sequence ID" value="AKU96924.1"/>
    <property type="molecule type" value="Genomic_DNA"/>
</dbReference>
<dbReference type="GO" id="GO:0016020">
    <property type="term" value="C:membrane"/>
    <property type="evidence" value="ECO:0007669"/>
    <property type="project" value="TreeGrafter"/>
</dbReference>
<dbReference type="RefSeq" id="WP_205633722.1">
    <property type="nucleotide sequence ID" value="NZ_CP012333.1"/>
</dbReference>
<dbReference type="GO" id="GO:0046872">
    <property type="term" value="F:metal ion binding"/>
    <property type="evidence" value="ECO:0007669"/>
    <property type="project" value="UniProtKB-KW"/>
</dbReference>
<protein>
    <submittedName>
        <fullName evidence="8">Zn-dependent protease with chaperone function</fullName>
    </submittedName>
</protein>
<evidence type="ECO:0000259" key="7">
    <source>
        <dbReference type="Pfam" id="PF01435"/>
    </source>
</evidence>
<keyword evidence="1 6" id="KW-0645">Protease</keyword>
<reference evidence="8 9" key="1">
    <citation type="submission" date="2015-08" db="EMBL/GenBank/DDBJ databases">
        <authorList>
            <person name="Babu N.S."/>
            <person name="Beckwith C.J."/>
            <person name="Beseler K.G."/>
            <person name="Brison A."/>
            <person name="Carone J.V."/>
            <person name="Caskin T.P."/>
            <person name="Diamond M."/>
            <person name="Durham M.E."/>
            <person name="Foxe J.M."/>
            <person name="Go M."/>
            <person name="Henderson B.A."/>
            <person name="Jones I.B."/>
            <person name="McGettigan J.A."/>
            <person name="Micheletti S.J."/>
            <person name="Nasrallah M.E."/>
            <person name="Ortiz D."/>
            <person name="Piller C.R."/>
            <person name="Privatt S.R."/>
            <person name="Schneider S.L."/>
            <person name="Sharp S."/>
            <person name="Smith T.C."/>
            <person name="Stanton J.D."/>
            <person name="Ullery H.E."/>
            <person name="Wilson R.J."/>
            <person name="Serrano M.G."/>
            <person name="Buck G."/>
            <person name="Lee V."/>
            <person name="Wang Y."/>
            <person name="Carvalho R."/>
            <person name="Voegtly L."/>
            <person name="Shi R."/>
            <person name="Duckworth R."/>
            <person name="Johnson A."/>
            <person name="Loviza R."/>
            <person name="Walstead R."/>
            <person name="Shah Z."/>
            <person name="Kiflezghi M."/>
            <person name="Wade K."/>
            <person name="Ball S.L."/>
            <person name="Bradley K.W."/>
            <person name="Asai D.J."/>
            <person name="Bowman C.A."/>
            <person name="Russell D.A."/>
            <person name="Pope W.H."/>
            <person name="Jacobs-Sera D."/>
            <person name="Hendrix R.W."/>
            <person name="Hatfull G.F."/>
        </authorList>
    </citation>
    <scope>NUCLEOTIDE SEQUENCE [LARGE SCALE GENOMIC DNA]</scope>
    <source>
        <strain evidence="8 9">DSM 27648</strain>
    </source>
</reference>
<evidence type="ECO:0000313" key="8">
    <source>
        <dbReference type="EMBL" id="AKU96924.1"/>
    </source>
</evidence>
<evidence type="ECO:0000256" key="2">
    <source>
        <dbReference type="ARBA" id="ARBA00022723"/>
    </source>
</evidence>
<dbReference type="Gene3D" id="3.30.2010.10">
    <property type="entry name" value="Metalloproteases ('zincins'), catalytic domain"/>
    <property type="match status" value="1"/>
</dbReference>
<evidence type="ECO:0000256" key="6">
    <source>
        <dbReference type="RuleBase" id="RU003983"/>
    </source>
</evidence>
<keyword evidence="9" id="KW-1185">Reference proteome</keyword>
<dbReference type="Pfam" id="PF01435">
    <property type="entry name" value="Peptidase_M48"/>
    <property type="match status" value="1"/>
</dbReference>
<dbReference type="PANTHER" id="PTHR22726:SF24">
    <property type="entry name" value="M48 FAMILY METALLOPEPTIDASE"/>
    <property type="match status" value="1"/>
</dbReference>